<dbReference type="PANTHER" id="PTHR46233">
    <property type="entry name" value="HYDROXYACYLGLUTATHIONE HYDROLASE GLOC"/>
    <property type="match status" value="1"/>
</dbReference>
<evidence type="ECO:0000256" key="3">
    <source>
        <dbReference type="ARBA" id="ARBA00022801"/>
    </source>
</evidence>
<evidence type="ECO:0000313" key="7">
    <source>
        <dbReference type="Proteomes" id="UP000289166"/>
    </source>
</evidence>
<dbReference type="RefSeq" id="WP_128706118.1">
    <property type="nucleotide sequence ID" value="NZ_RLII01000014.1"/>
</dbReference>
<reference evidence="7" key="1">
    <citation type="submission" date="2018-11" db="EMBL/GenBank/DDBJ databases">
        <title>Genome sequencing of a novel mesophilic and cellulolytic organism within the genus Hungateiclostridium.</title>
        <authorList>
            <person name="Rettenmaier R."/>
            <person name="Liebl W."/>
            <person name="Zverlov V."/>
        </authorList>
    </citation>
    <scope>NUCLEOTIDE SEQUENCE [LARGE SCALE GENOMIC DNA]</scope>
    <source>
        <strain evidence="7">N2K1</strain>
    </source>
</reference>
<proteinExistence type="predicted"/>
<dbReference type="CDD" id="cd06262">
    <property type="entry name" value="metallo-hydrolase-like_MBL-fold"/>
    <property type="match status" value="1"/>
</dbReference>
<dbReference type="GO" id="GO:0016787">
    <property type="term" value="F:hydrolase activity"/>
    <property type="evidence" value="ECO:0007669"/>
    <property type="project" value="UniProtKB-KW"/>
</dbReference>
<feature type="domain" description="Metallo-beta-lactamase" evidence="5">
    <location>
        <begin position="12"/>
        <end position="187"/>
    </location>
</feature>
<dbReference type="GO" id="GO:0046872">
    <property type="term" value="F:metal ion binding"/>
    <property type="evidence" value="ECO:0007669"/>
    <property type="project" value="UniProtKB-KW"/>
</dbReference>
<keyword evidence="4" id="KW-0862">Zinc</keyword>
<gene>
    <name evidence="6" type="ORF">EFD62_11030</name>
</gene>
<dbReference type="Pfam" id="PF00753">
    <property type="entry name" value="Lactamase_B"/>
    <property type="match status" value="1"/>
</dbReference>
<dbReference type="AlphaFoldDB" id="A0A4Q0I4I0"/>
<comment type="cofactor">
    <cofactor evidence="1">
        <name>Zn(2+)</name>
        <dbReference type="ChEBI" id="CHEBI:29105"/>
    </cofactor>
</comment>
<accession>A0A4Q0I4I0</accession>
<dbReference type="InterPro" id="IPR051453">
    <property type="entry name" value="MBL_Glyoxalase_II"/>
</dbReference>
<dbReference type="SUPFAM" id="SSF56281">
    <property type="entry name" value="Metallo-hydrolase/oxidoreductase"/>
    <property type="match status" value="1"/>
</dbReference>
<dbReference type="InterPro" id="IPR036866">
    <property type="entry name" value="RibonucZ/Hydroxyglut_hydro"/>
</dbReference>
<protein>
    <submittedName>
        <fullName evidence="6">MBL fold metallo-hydrolase</fullName>
    </submittedName>
</protein>
<dbReference type="InterPro" id="IPR001279">
    <property type="entry name" value="Metallo-B-lactamas"/>
</dbReference>
<sequence>MIIKCLPIGLFGSNCYIVGQNGEGIIIDPGCDPRKIVDTVNENNLEIKYIIITHGHIDHLLTVDEVREMTGAKVLIHEKEADKLTDPSLNDPVGIGLGRECKAADSLLKDGDVITAGGLDFEIIHTPGHSVGGICIRVGNEVFTGDTLFNMGIGRTDFADGDLNTLLDSIENKLMKLDDNVVVYPGHGEPTTIGRERNRFR</sequence>
<evidence type="ECO:0000256" key="1">
    <source>
        <dbReference type="ARBA" id="ARBA00001947"/>
    </source>
</evidence>
<dbReference type="SMART" id="SM00849">
    <property type="entry name" value="Lactamase_B"/>
    <property type="match status" value="1"/>
</dbReference>
<dbReference type="Proteomes" id="UP000289166">
    <property type="component" value="Unassembled WGS sequence"/>
</dbReference>
<evidence type="ECO:0000256" key="4">
    <source>
        <dbReference type="ARBA" id="ARBA00022833"/>
    </source>
</evidence>
<evidence type="ECO:0000259" key="5">
    <source>
        <dbReference type="SMART" id="SM00849"/>
    </source>
</evidence>
<keyword evidence="2" id="KW-0479">Metal-binding</keyword>
<evidence type="ECO:0000256" key="2">
    <source>
        <dbReference type="ARBA" id="ARBA00022723"/>
    </source>
</evidence>
<comment type="caution">
    <text evidence="6">The sequence shown here is derived from an EMBL/GenBank/DDBJ whole genome shotgun (WGS) entry which is preliminary data.</text>
</comment>
<keyword evidence="7" id="KW-1185">Reference proteome</keyword>
<dbReference type="OrthoDB" id="9802248at2"/>
<dbReference type="EMBL" id="RLII01000014">
    <property type="protein sequence ID" value="RXE58697.1"/>
    <property type="molecule type" value="Genomic_DNA"/>
</dbReference>
<dbReference type="PANTHER" id="PTHR46233:SF3">
    <property type="entry name" value="HYDROXYACYLGLUTATHIONE HYDROLASE GLOC"/>
    <property type="match status" value="1"/>
</dbReference>
<evidence type="ECO:0000313" key="6">
    <source>
        <dbReference type="EMBL" id="RXE58697.1"/>
    </source>
</evidence>
<organism evidence="6 7">
    <name type="scientific">Acetivibrio mesophilus</name>
    <dbReference type="NCBI Taxonomy" id="2487273"/>
    <lineage>
        <taxon>Bacteria</taxon>
        <taxon>Bacillati</taxon>
        <taxon>Bacillota</taxon>
        <taxon>Clostridia</taxon>
        <taxon>Eubacteriales</taxon>
        <taxon>Oscillospiraceae</taxon>
        <taxon>Acetivibrio</taxon>
    </lineage>
</organism>
<keyword evidence="3 6" id="KW-0378">Hydrolase</keyword>
<name>A0A4Q0I4I0_9FIRM</name>
<dbReference type="Gene3D" id="3.60.15.10">
    <property type="entry name" value="Ribonuclease Z/Hydroxyacylglutathione hydrolase-like"/>
    <property type="match status" value="1"/>
</dbReference>